<reference evidence="1 2" key="1">
    <citation type="submission" date="2024-12" db="EMBL/GenBank/DDBJ databases">
        <authorList>
            <person name="Lee Y."/>
        </authorList>
    </citation>
    <scope>NUCLEOTIDE SEQUENCE [LARGE SCALE GENOMIC DNA]</scope>
    <source>
        <strain evidence="1 2">03SUJ4</strain>
    </source>
</reference>
<evidence type="ECO:0008006" key="3">
    <source>
        <dbReference type="Google" id="ProtNLM"/>
    </source>
</evidence>
<sequence>METIDKNGRRVLVADVKGDLSGVLTLALVTAPNGVVSDGEWALNVSYLEYGPPDDDADGDASQKLVQRGVIKGKVKSGSVVLSPAGLPTDMTSIQLDITGATLEFAAIKSGSGAVTGNSMDQQNASSGTLTISY</sequence>
<gene>
    <name evidence="1" type="ORF">ACK2TP_03205</name>
</gene>
<dbReference type="RefSeq" id="WP_263413687.1">
    <property type="nucleotide sequence ID" value="NZ_BAABBH010000001.1"/>
</dbReference>
<protein>
    <recommendedName>
        <fullName evidence="3">Bacteriophage lambda head decoration protein D</fullName>
    </recommendedName>
</protein>
<proteinExistence type="predicted"/>
<organism evidence="1 2">
    <name type="scientific">Terriglobus aquaticus</name>
    <dbReference type="NCBI Taxonomy" id="940139"/>
    <lineage>
        <taxon>Bacteria</taxon>
        <taxon>Pseudomonadati</taxon>
        <taxon>Acidobacteriota</taxon>
        <taxon>Terriglobia</taxon>
        <taxon>Terriglobales</taxon>
        <taxon>Acidobacteriaceae</taxon>
        <taxon>Terriglobus</taxon>
    </lineage>
</organism>
<keyword evidence="2" id="KW-1185">Reference proteome</keyword>
<comment type="caution">
    <text evidence="1">The sequence shown here is derived from an EMBL/GenBank/DDBJ whole genome shotgun (WGS) entry which is preliminary data.</text>
</comment>
<evidence type="ECO:0000313" key="2">
    <source>
        <dbReference type="Proteomes" id="UP001634747"/>
    </source>
</evidence>
<name>A0ABW9KGW0_9BACT</name>
<accession>A0ABW9KGW0</accession>
<evidence type="ECO:0000313" key="1">
    <source>
        <dbReference type="EMBL" id="MFN2974758.1"/>
    </source>
</evidence>
<dbReference type="Proteomes" id="UP001634747">
    <property type="component" value="Unassembled WGS sequence"/>
</dbReference>
<dbReference type="EMBL" id="JBJYXY010000001">
    <property type="protein sequence ID" value="MFN2974758.1"/>
    <property type="molecule type" value="Genomic_DNA"/>
</dbReference>